<dbReference type="SUPFAM" id="SSF55347">
    <property type="entry name" value="Glyceraldehyde-3-phosphate dehydrogenase-like, C-terminal domain"/>
    <property type="match status" value="1"/>
</dbReference>
<dbReference type="GO" id="GO:0006096">
    <property type="term" value="P:glycolytic process"/>
    <property type="evidence" value="ECO:0007669"/>
    <property type="project" value="UniProtKB-UniPathway"/>
</dbReference>
<dbReference type="FunFam" id="3.40.50.720:FF:000001">
    <property type="entry name" value="Glyceraldehyde-3-phosphate dehydrogenase"/>
    <property type="match status" value="1"/>
</dbReference>
<evidence type="ECO:0000256" key="5">
    <source>
        <dbReference type="ARBA" id="ARBA00023027"/>
    </source>
</evidence>
<dbReference type="UniPathway" id="UPA00109">
    <property type="reaction ID" value="UER00184"/>
</dbReference>
<dbReference type="PANTHER" id="PTHR10836">
    <property type="entry name" value="GLYCERALDEHYDE 3-PHOSPHATE DEHYDROGENASE"/>
    <property type="match status" value="1"/>
</dbReference>
<evidence type="ECO:0000256" key="2">
    <source>
        <dbReference type="ARBA" id="ARBA00007406"/>
    </source>
</evidence>
<name>L2GTL0_VAVCU</name>
<gene>
    <name evidence="14" type="ORF">VCUG_01532</name>
</gene>
<dbReference type="Gene3D" id="3.30.360.10">
    <property type="entry name" value="Dihydrodipicolinate Reductase, domain 2"/>
    <property type="match status" value="1"/>
</dbReference>
<comment type="subunit">
    <text evidence="3 12">Homotetramer.</text>
</comment>
<feature type="domain" description="Glyceraldehyde 3-phosphate dehydrogenase NAD(P) binding" evidence="13">
    <location>
        <begin position="1"/>
        <end position="147"/>
    </location>
</feature>
<dbReference type="OMA" id="YGYTCNM"/>
<feature type="site" description="Activates thiol group during catalysis" evidence="10">
    <location>
        <position position="174"/>
    </location>
</feature>
<keyword evidence="6 12" id="KW-0324">Glycolysis</keyword>
<dbReference type="VEuPathDB" id="MicrosporidiaDB:VCUG_01532"/>
<dbReference type="NCBIfam" id="TIGR01534">
    <property type="entry name" value="GAPDH-I"/>
    <property type="match status" value="1"/>
</dbReference>
<evidence type="ECO:0000256" key="1">
    <source>
        <dbReference type="ARBA" id="ARBA00004869"/>
    </source>
</evidence>
<comment type="similarity">
    <text evidence="2 11">Belongs to the glyceraldehyde-3-phosphate dehydrogenase family.</text>
</comment>
<proteinExistence type="inferred from homology"/>
<feature type="binding site" evidence="9">
    <location>
        <position position="310"/>
    </location>
    <ligand>
        <name>NAD(+)</name>
        <dbReference type="ChEBI" id="CHEBI:57540"/>
    </ligand>
</feature>
<dbReference type="RefSeq" id="XP_008074549.1">
    <property type="nucleotide sequence ID" value="XM_008076358.1"/>
</dbReference>
<dbReference type="Pfam" id="PF00044">
    <property type="entry name" value="Gp_dh_N"/>
    <property type="match status" value="1"/>
</dbReference>
<evidence type="ECO:0000256" key="8">
    <source>
        <dbReference type="PIRSR" id="PIRSR000149-2"/>
    </source>
</evidence>
<dbReference type="InterPro" id="IPR036291">
    <property type="entry name" value="NAD(P)-bd_dom_sf"/>
</dbReference>
<dbReference type="SMART" id="SM00846">
    <property type="entry name" value="Gp_dh_N"/>
    <property type="match status" value="1"/>
</dbReference>
<keyword evidence="4 12" id="KW-0560">Oxidoreductase</keyword>
<dbReference type="Proteomes" id="UP000011081">
    <property type="component" value="Unassembled WGS sequence"/>
</dbReference>
<evidence type="ECO:0000256" key="3">
    <source>
        <dbReference type="ARBA" id="ARBA00011881"/>
    </source>
</evidence>
<evidence type="ECO:0000256" key="6">
    <source>
        <dbReference type="ARBA" id="ARBA00023152"/>
    </source>
</evidence>
<feature type="binding site" evidence="8">
    <location>
        <position position="228"/>
    </location>
    <ligand>
        <name>D-glyceraldehyde 3-phosphate</name>
        <dbReference type="ChEBI" id="CHEBI:59776"/>
    </ligand>
</feature>
<dbReference type="EC" id="1.2.1.12" evidence="12"/>
<evidence type="ECO:0000256" key="11">
    <source>
        <dbReference type="RuleBase" id="RU000397"/>
    </source>
</evidence>
<dbReference type="InterPro" id="IPR020828">
    <property type="entry name" value="GlycerAld_3-P_DH_NAD(P)-bd"/>
</dbReference>
<evidence type="ECO:0000256" key="12">
    <source>
        <dbReference type="RuleBase" id="RU361160"/>
    </source>
</evidence>
<feature type="binding site" evidence="9">
    <location>
        <position position="31"/>
    </location>
    <ligand>
        <name>NAD(+)</name>
        <dbReference type="ChEBI" id="CHEBI:57540"/>
    </ligand>
</feature>
<dbReference type="GO" id="GO:0005829">
    <property type="term" value="C:cytosol"/>
    <property type="evidence" value="ECO:0007669"/>
    <property type="project" value="TreeGrafter"/>
</dbReference>
<keyword evidence="5 9" id="KW-0520">NAD</keyword>
<dbReference type="PROSITE" id="PS00071">
    <property type="entry name" value="GAPDH"/>
    <property type="match status" value="1"/>
</dbReference>
<evidence type="ECO:0000259" key="13">
    <source>
        <dbReference type="SMART" id="SM00846"/>
    </source>
</evidence>
<comment type="pathway">
    <text evidence="1 12">Carbohydrate degradation; glycolysis; pyruvate from D-glyceraldehyde 3-phosphate: step 1/5.</text>
</comment>
<dbReference type="CDD" id="cd18126">
    <property type="entry name" value="GAPDH_I_C"/>
    <property type="match status" value="1"/>
</dbReference>
<dbReference type="HOGENOM" id="CLU_030140_0_3_1"/>
<dbReference type="AlphaFoldDB" id="L2GTL0"/>
<dbReference type="Gene3D" id="3.40.50.720">
    <property type="entry name" value="NAD(P)-binding Rossmann-like Domain"/>
    <property type="match status" value="1"/>
</dbReference>
<dbReference type="OrthoDB" id="1152826at2759"/>
<evidence type="ECO:0000256" key="10">
    <source>
        <dbReference type="PIRSR" id="PIRSR000149-4"/>
    </source>
</evidence>
<dbReference type="PRINTS" id="PR00078">
    <property type="entry name" value="G3PDHDRGNASE"/>
</dbReference>
<organism evidence="14 15">
    <name type="scientific">Vavraia culicis (isolate floridensis)</name>
    <name type="common">Microsporidian parasite</name>
    <dbReference type="NCBI Taxonomy" id="948595"/>
    <lineage>
        <taxon>Eukaryota</taxon>
        <taxon>Fungi</taxon>
        <taxon>Fungi incertae sedis</taxon>
        <taxon>Microsporidia</taxon>
        <taxon>Pleistophoridae</taxon>
        <taxon>Vavraia</taxon>
    </lineage>
</organism>
<dbReference type="GO" id="GO:0051287">
    <property type="term" value="F:NAD binding"/>
    <property type="evidence" value="ECO:0007669"/>
    <property type="project" value="UniProtKB-UniRule"/>
</dbReference>
<dbReference type="GeneID" id="19879408"/>
<feature type="active site" description="Nucleophile" evidence="7">
    <location>
        <position position="147"/>
    </location>
</feature>
<evidence type="ECO:0000256" key="4">
    <source>
        <dbReference type="ARBA" id="ARBA00023002"/>
    </source>
</evidence>
<evidence type="ECO:0000256" key="9">
    <source>
        <dbReference type="PIRSR" id="PIRSR000149-3"/>
    </source>
</evidence>
<dbReference type="GO" id="GO:0050661">
    <property type="term" value="F:NADP binding"/>
    <property type="evidence" value="ECO:0007669"/>
    <property type="project" value="InterPro"/>
</dbReference>
<dbReference type="GO" id="GO:0006006">
    <property type="term" value="P:glucose metabolic process"/>
    <property type="evidence" value="ECO:0007669"/>
    <property type="project" value="InterPro"/>
</dbReference>
<dbReference type="STRING" id="948595.L2GTL0"/>
<dbReference type="PANTHER" id="PTHR10836:SF76">
    <property type="entry name" value="GLYCERALDEHYDE-3-PHOSPHATE DEHYDROGENASE-RELATED"/>
    <property type="match status" value="1"/>
</dbReference>
<keyword evidence="9" id="KW-0547">Nucleotide-binding</keyword>
<feature type="binding site" evidence="8">
    <location>
        <position position="177"/>
    </location>
    <ligand>
        <name>D-glyceraldehyde 3-phosphate</name>
        <dbReference type="ChEBI" id="CHEBI:59776"/>
    </ligand>
</feature>
<protein>
    <recommendedName>
        <fullName evidence="12">Glyceraldehyde-3-phosphate dehydrogenase</fullName>
        <ecNumber evidence="12">1.2.1.12</ecNumber>
    </recommendedName>
</protein>
<accession>L2GTL0</accession>
<dbReference type="EMBL" id="GL877427">
    <property type="protein sequence ID" value="ELA47001.1"/>
    <property type="molecule type" value="Genomic_DNA"/>
</dbReference>
<feature type="binding site" evidence="9">
    <location>
        <position position="118"/>
    </location>
    <ligand>
        <name>NAD(+)</name>
        <dbReference type="ChEBI" id="CHEBI:57540"/>
    </ligand>
</feature>
<comment type="catalytic activity">
    <reaction evidence="12">
        <text>D-glyceraldehyde 3-phosphate + phosphate + NAD(+) = (2R)-3-phospho-glyceroyl phosphate + NADH + H(+)</text>
        <dbReference type="Rhea" id="RHEA:10300"/>
        <dbReference type="ChEBI" id="CHEBI:15378"/>
        <dbReference type="ChEBI" id="CHEBI:43474"/>
        <dbReference type="ChEBI" id="CHEBI:57540"/>
        <dbReference type="ChEBI" id="CHEBI:57604"/>
        <dbReference type="ChEBI" id="CHEBI:57945"/>
        <dbReference type="ChEBI" id="CHEBI:59776"/>
        <dbReference type="EC" id="1.2.1.12"/>
    </reaction>
</comment>
<evidence type="ECO:0000256" key="7">
    <source>
        <dbReference type="PIRSR" id="PIRSR000149-1"/>
    </source>
</evidence>
<feature type="binding site" evidence="8">
    <location>
        <begin position="205"/>
        <end position="206"/>
    </location>
    <ligand>
        <name>D-glyceraldehyde 3-phosphate</name>
        <dbReference type="ChEBI" id="CHEBI:59776"/>
    </ligand>
</feature>
<dbReference type="CDD" id="cd05214">
    <property type="entry name" value="GAPDH_I_N"/>
    <property type="match status" value="1"/>
</dbReference>
<dbReference type="InterPro" id="IPR020831">
    <property type="entry name" value="GlycerAld/Erythrose_P_DH"/>
</dbReference>
<dbReference type="FunCoup" id="L2GTL0">
    <property type="interactions" value="89"/>
</dbReference>
<dbReference type="InParanoid" id="L2GTL0"/>
<reference evidence="15" key="1">
    <citation type="submission" date="2011-03" db="EMBL/GenBank/DDBJ databases">
        <title>The genome sequence of Vavraia culicis strain floridensis.</title>
        <authorList>
            <consortium name="The Broad Institute Genome Sequencing Platform"/>
            <person name="Cuomo C."/>
            <person name="Becnel J."/>
            <person name="Sanscrainte N."/>
            <person name="Young S.K."/>
            <person name="Zeng Q."/>
            <person name="Gargeya S."/>
            <person name="Fitzgerald M."/>
            <person name="Haas B."/>
            <person name="Abouelleil A."/>
            <person name="Alvarado L."/>
            <person name="Arachchi H.M."/>
            <person name="Berlin A."/>
            <person name="Chapman S.B."/>
            <person name="Gearin G."/>
            <person name="Goldberg J."/>
            <person name="Griggs A."/>
            <person name="Gujja S."/>
            <person name="Hansen M."/>
            <person name="Heiman D."/>
            <person name="Howarth C."/>
            <person name="Larimer J."/>
            <person name="Lui A."/>
            <person name="MacDonald P.J.P."/>
            <person name="McCowen C."/>
            <person name="Montmayeur A."/>
            <person name="Murphy C."/>
            <person name="Neiman D."/>
            <person name="Pearson M."/>
            <person name="Priest M."/>
            <person name="Roberts A."/>
            <person name="Saif S."/>
            <person name="Shea T."/>
            <person name="Sisk P."/>
            <person name="Stolte C."/>
            <person name="Sykes S."/>
            <person name="Wortman J."/>
            <person name="Nusbaum C."/>
            <person name="Birren B."/>
        </authorList>
    </citation>
    <scope>NUCLEOTIDE SEQUENCE [LARGE SCALE GENOMIC DNA]</scope>
    <source>
        <strain evidence="15">floridensis</strain>
    </source>
</reference>
<dbReference type="InterPro" id="IPR020829">
    <property type="entry name" value="GlycerAld_3-P_DH_cat"/>
</dbReference>
<evidence type="ECO:0000313" key="15">
    <source>
        <dbReference type="Proteomes" id="UP000011081"/>
    </source>
</evidence>
<dbReference type="InterPro" id="IPR006424">
    <property type="entry name" value="Glyceraldehyde-3-P_DH_1"/>
</dbReference>
<dbReference type="SUPFAM" id="SSF51735">
    <property type="entry name" value="NAD(P)-binding Rossmann-fold domains"/>
    <property type="match status" value="1"/>
</dbReference>
<dbReference type="PIRSF" id="PIRSF000149">
    <property type="entry name" value="GAP_DH"/>
    <property type="match status" value="1"/>
</dbReference>
<dbReference type="FunFam" id="3.30.360.10:FF:000001">
    <property type="entry name" value="Glyceraldehyde-3-phosphate dehydrogenase"/>
    <property type="match status" value="1"/>
</dbReference>
<dbReference type="Pfam" id="PF02800">
    <property type="entry name" value="Gp_dh_C"/>
    <property type="match status" value="1"/>
</dbReference>
<dbReference type="InterPro" id="IPR020830">
    <property type="entry name" value="GlycerAld_3-P_DH_AS"/>
</dbReference>
<feature type="binding site" evidence="8">
    <location>
        <begin position="146"/>
        <end position="148"/>
    </location>
    <ligand>
        <name>D-glyceraldehyde 3-phosphate</name>
        <dbReference type="ChEBI" id="CHEBI:59776"/>
    </ligand>
</feature>
<feature type="binding site" evidence="9">
    <location>
        <begin position="10"/>
        <end position="11"/>
    </location>
    <ligand>
        <name>NAD(+)</name>
        <dbReference type="ChEBI" id="CHEBI:57540"/>
    </ligand>
</feature>
<keyword evidence="15" id="KW-1185">Reference proteome</keyword>
<dbReference type="GO" id="GO:0004365">
    <property type="term" value="F:glyceraldehyde-3-phosphate dehydrogenase (NAD+) (phosphorylating) activity"/>
    <property type="evidence" value="ECO:0007669"/>
    <property type="project" value="UniProtKB-UniRule"/>
</dbReference>
<sequence>MIVGINGFGRIGKIVYKVMRQRGHRVPLINDPALDAATAAYTLKYDSITPQKSSATKTSEDEFRYLDETTKLTTHCKPEHIPWKDHGVEVVIEASGFFLEQEKCMGHVHAGAKKVVITAPSPDAKMIVMGVNEHDYNGEQVVSNASCTTNCLAPVAKAIHDEFVIVEGLMSTIHAATATQRVVDTVSKKNMRLSRSFSNIIPSSTGAAKAVGKVIPDLNGKLTGMAFRVPVMNVSVVDLTVRTQKECTLEQINECIRRAAQGRMKGILEYTDEEIVSSDVNGSEYSSVYDSKAGIQLSKTFFKVVSWYDNEYGYSCRVADLAEYVWNSKK</sequence>
<evidence type="ECO:0000313" key="14">
    <source>
        <dbReference type="EMBL" id="ELA47001.1"/>
    </source>
</evidence>